<organism evidence="3 4">
    <name type="scientific">Vibrio palustris</name>
    <dbReference type="NCBI Taxonomy" id="1918946"/>
    <lineage>
        <taxon>Bacteria</taxon>
        <taxon>Pseudomonadati</taxon>
        <taxon>Pseudomonadota</taxon>
        <taxon>Gammaproteobacteria</taxon>
        <taxon>Vibrionales</taxon>
        <taxon>Vibrionaceae</taxon>
        <taxon>Vibrio</taxon>
    </lineage>
</organism>
<reference evidence="3 4" key="1">
    <citation type="submission" date="2017-02" db="EMBL/GenBank/DDBJ databases">
        <authorList>
            <person name="Peterson S.W."/>
        </authorList>
    </citation>
    <scope>NUCLEOTIDE SEQUENCE [LARGE SCALE GENOMIC DNA]</scope>
    <source>
        <strain evidence="3 4">CECT 9027</strain>
    </source>
</reference>
<gene>
    <name evidence="3" type="ORF">VPAL9027_02282</name>
</gene>
<dbReference type="RefSeq" id="WP_077314673.1">
    <property type="nucleotide sequence ID" value="NZ_AP024888.1"/>
</dbReference>
<feature type="domain" description="ImpA N-terminal" evidence="2">
    <location>
        <begin position="12"/>
        <end position="125"/>
    </location>
</feature>
<name>A0A1R4B5V3_9VIBR</name>
<evidence type="ECO:0000313" key="4">
    <source>
        <dbReference type="Proteomes" id="UP000189475"/>
    </source>
</evidence>
<protein>
    <recommendedName>
        <fullName evidence="2">ImpA N-terminal domain-containing protein</fullName>
    </recommendedName>
</protein>
<evidence type="ECO:0000259" key="2">
    <source>
        <dbReference type="Pfam" id="PF06812"/>
    </source>
</evidence>
<feature type="region of interest" description="Disordered" evidence="1">
    <location>
        <begin position="183"/>
        <end position="218"/>
    </location>
</feature>
<dbReference type="NCBIfam" id="TIGR03362">
    <property type="entry name" value="VI_chp_7"/>
    <property type="match status" value="1"/>
</dbReference>
<dbReference type="Pfam" id="PF06812">
    <property type="entry name" value="ImpA_N"/>
    <property type="match status" value="1"/>
</dbReference>
<dbReference type="AlphaFoldDB" id="A0A1R4B5V3"/>
<sequence>MELSDYRRCITQPIPGDSPVGERLFDDPLFDFVEDQMMKVGSLSHGSVQWEEVEHSTIKLLEEKSKDIKLLVYLLQCLHHETSPSRFKTSFDVMTDFMSHYWEESFPAPGKRGNLPRRKFFSQMVQRFALLLDKMEFGRYDSAAREALLESLEAWEKVIEEKGLSSESVEAVGTKIRTELRRIEDRQAVEKNQPQTQETTEPARATTTTSTSSISVDNSSDKAAKQTLLKVADFLAEQDFGTALSIRLRRYAVWGGITSLPDHKSDGETMLRGMQQDRVKDYQDQMRHPDLALWRKVEQSLTLAPYWFEGHLMSFHIAEALGQKEWCKAIVEETEQFLARLPSLYDLKFKGGEPFVTDLVKDWLAAQRQSSGAQSSGGDWQEKRQEAFTMAKEGGIAVALNMLNEGLVNASEPRDKFYWRLLSADLMQANHLDAMAQEQYQTLHNQVTTMSVTQWEPSLIEQLERNTTSE</sequence>
<feature type="compositionally biased region" description="Low complexity" evidence="1">
    <location>
        <begin position="196"/>
        <end position="218"/>
    </location>
</feature>
<keyword evidence="4" id="KW-1185">Reference proteome</keyword>
<dbReference type="OrthoDB" id="1522895at2"/>
<dbReference type="EMBL" id="FUFT01000005">
    <property type="protein sequence ID" value="SJL84300.1"/>
    <property type="molecule type" value="Genomic_DNA"/>
</dbReference>
<evidence type="ECO:0000256" key="1">
    <source>
        <dbReference type="SAM" id="MobiDB-lite"/>
    </source>
</evidence>
<dbReference type="PANTHER" id="PTHR37024:SF3">
    <property type="entry name" value="TYPE VI SECRETION SYSTEM PROTEIN TSSA"/>
    <property type="match status" value="1"/>
</dbReference>
<dbReference type="Proteomes" id="UP000189475">
    <property type="component" value="Unassembled WGS sequence"/>
</dbReference>
<dbReference type="PANTHER" id="PTHR37024">
    <property type="entry name" value="TYPE VI SECRETION SYSTEM DUF2094 AND IMPA-RELATED DOMAIN PROTEIN"/>
    <property type="match status" value="1"/>
</dbReference>
<dbReference type="Pfam" id="PF16989">
    <property type="entry name" value="T6SS_VasJ"/>
    <property type="match status" value="1"/>
</dbReference>
<dbReference type="InterPro" id="IPR010657">
    <property type="entry name" value="ImpA_N"/>
</dbReference>
<proteinExistence type="predicted"/>
<accession>A0A1R4B5V3</accession>
<dbReference type="InterPro" id="IPR017739">
    <property type="entry name" value="T6SS-assoc_VCA0119"/>
</dbReference>
<evidence type="ECO:0000313" key="3">
    <source>
        <dbReference type="EMBL" id="SJL84300.1"/>
    </source>
</evidence>
<dbReference type="STRING" id="1918946.VPAL9027_02282"/>